<dbReference type="Proteomes" id="UP001370348">
    <property type="component" value="Chromosome"/>
</dbReference>
<name>A0ABZ2LP91_9BACT</name>
<proteinExistence type="predicted"/>
<dbReference type="PANTHER" id="PTHR42705">
    <property type="entry name" value="BIFUNCTIONAL NON-HOMOLOGOUS END JOINING PROTEIN LIGD"/>
    <property type="match status" value="1"/>
</dbReference>
<dbReference type="NCBIfam" id="TIGR02778">
    <property type="entry name" value="ligD_pol"/>
    <property type="match status" value="1"/>
</dbReference>
<dbReference type="EC" id="6.5.1.1" evidence="3"/>
<dbReference type="InterPro" id="IPR052171">
    <property type="entry name" value="NHEJ_LigD"/>
</dbReference>
<feature type="region of interest" description="Disordered" evidence="1">
    <location>
        <begin position="1"/>
        <end position="27"/>
    </location>
</feature>
<organism evidence="3 4">
    <name type="scientific">Pendulispora albinea</name>
    <dbReference type="NCBI Taxonomy" id="2741071"/>
    <lineage>
        <taxon>Bacteria</taxon>
        <taxon>Pseudomonadati</taxon>
        <taxon>Myxococcota</taxon>
        <taxon>Myxococcia</taxon>
        <taxon>Myxococcales</taxon>
        <taxon>Sorangiineae</taxon>
        <taxon>Pendulisporaceae</taxon>
        <taxon>Pendulispora</taxon>
    </lineage>
</organism>
<keyword evidence="3" id="KW-0436">Ligase</keyword>
<feature type="domain" description="DNA ligase D polymerase" evidence="2">
    <location>
        <begin position="41"/>
        <end position="289"/>
    </location>
</feature>
<dbReference type="GO" id="GO:0003910">
    <property type="term" value="F:DNA ligase (ATP) activity"/>
    <property type="evidence" value="ECO:0007669"/>
    <property type="project" value="UniProtKB-EC"/>
</dbReference>
<dbReference type="EMBL" id="CP089984">
    <property type="protein sequence ID" value="WXB12602.1"/>
    <property type="molecule type" value="Genomic_DNA"/>
</dbReference>
<dbReference type="PANTHER" id="PTHR42705:SF2">
    <property type="entry name" value="BIFUNCTIONAL NON-HOMOLOGOUS END JOINING PROTEIN LIGD"/>
    <property type="match status" value="1"/>
</dbReference>
<reference evidence="3 4" key="1">
    <citation type="submission" date="2021-12" db="EMBL/GenBank/DDBJ databases">
        <title>Discovery of the Pendulisporaceae a myxobacterial family with distinct sporulation behavior and unique specialized metabolism.</title>
        <authorList>
            <person name="Garcia R."/>
            <person name="Popoff A."/>
            <person name="Bader C.D."/>
            <person name="Loehr J."/>
            <person name="Walesch S."/>
            <person name="Walt C."/>
            <person name="Boldt J."/>
            <person name="Bunk B."/>
            <person name="Haeckl F.J.F.P.J."/>
            <person name="Gunesch A.P."/>
            <person name="Birkelbach J."/>
            <person name="Nuebel U."/>
            <person name="Pietschmann T."/>
            <person name="Bach T."/>
            <person name="Mueller R."/>
        </authorList>
    </citation>
    <scope>NUCLEOTIDE SEQUENCE [LARGE SCALE GENOMIC DNA]</scope>
    <source>
        <strain evidence="3 4">MSr11954</strain>
    </source>
</reference>
<protein>
    <submittedName>
        <fullName evidence="3">Non-homologous end-joining DNA ligase</fullName>
        <ecNumber evidence="3">6.5.1.1</ecNumber>
    </submittedName>
</protein>
<dbReference type="RefSeq" id="WP_394822223.1">
    <property type="nucleotide sequence ID" value="NZ_CP089984.1"/>
</dbReference>
<feature type="compositionally biased region" description="Low complexity" evidence="1">
    <location>
        <begin position="1"/>
        <end position="19"/>
    </location>
</feature>
<evidence type="ECO:0000313" key="4">
    <source>
        <dbReference type="Proteomes" id="UP001370348"/>
    </source>
</evidence>
<gene>
    <name evidence="3" type="primary">ligD</name>
    <name evidence="3" type="ORF">LZC94_32730</name>
</gene>
<keyword evidence="4" id="KW-1185">Reference proteome</keyword>
<sequence length="315" mass="34430">MKSTSSSSRPRTARPGPAGEAVAGVRITHPDRVLDRESGLTKVGLARYYGAVAGRMLPYVIRRPLALVRCPEGDQAECFFQKQRTPGMPPSIHGSKIAEHGILHVEDEGGLIALIQFGAVELHGWGSRLPESGVPDWIVMDLDPDEGLPFARVVDAAWTMHDAFARIGLRSFVKTTGGKGLHVVVPIVPEAPFDAIKEFTFGVAGEFARSDPARYTATLSKSARRGKIFIDYLRNGQGATAIVPYAVRARPGAPVAFPVAWRDLGKMDPRDFSVATVPKLLSKRRTDPWADFFDLAQRVPPAYLQMAHARRRKSA</sequence>
<evidence type="ECO:0000259" key="2">
    <source>
        <dbReference type="Pfam" id="PF21686"/>
    </source>
</evidence>
<accession>A0ABZ2LP91</accession>
<evidence type="ECO:0000256" key="1">
    <source>
        <dbReference type="SAM" id="MobiDB-lite"/>
    </source>
</evidence>
<dbReference type="InterPro" id="IPR014145">
    <property type="entry name" value="LigD_pol_dom"/>
</dbReference>
<evidence type="ECO:0000313" key="3">
    <source>
        <dbReference type="EMBL" id="WXB12602.1"/>
    </source>
</evidence>
<dbReference type="Gene3D" id="3.90.920.10">
    <property type="entry name" value="DNA primase, PRIM domain"/>
    <property type="match status" value="1"/>
</dbReference>
<dbReference type="Pfam" id="PF21686">
    <property type="entry name" value="LigD_Prim-Pol"/>
    <property type="match status" value="1"/>
</dbReference>